<dbReference type="InterPro" id="IPR004155">
    <property type="entry name" value="PBS_lyase_HEAT"/>
</dbReference>
<evidence type="ECO:0000256" key="3">
    <source>
        <dbReference type="ARBA" id="ARBA00022723"/>
    </source>
</evidence>
<dbReference type="FunFam" id="1.25.10.10:FF:000099">
    <property type="entry name" value="Deoxyhypusine hydroxylase"/>
    <property type="match status" value="1"/>
</dbReference>
<reference evidence="13" key="2">
    <citation type="submission" date="2015-01" db="EMBL/GenBank/DDBJ databases">
        <title>Evolutionary Origins and Diversification of the Mycorrhizal Mutualists.</title>
        <authorList>
            <consortium name="DOE Joint Genome Institute"/>
            <consortium name="Mycorrhizal Genomics Consortium"/>
            <person name="Kohler A."/>
            <person name="Kuo A."/>
            <person name="Nagy L.G."/>
            <person name="Floudas D."/>
            <person name="Copeland A."/>
            <person name="Barry K.W."/>
            <person name="Cichocki N."/>
            <person name="Veneault-Fourrey C."/>
            <person name="LaButti K."/>
            <person name="Lindquist E.A."/>
            <person name="Lipzen A."/>
            <person name="Lundell T."/>
            <person name="Morin E."/>
            <person name="Murat C."/>
            <person name="Riley R."/>
            <person name="Ohm R."/>
            <person name="Sun H."/>
            <person name="Tunlid A."/>
            <person name="Henrissat B."/>
            <person name="Grigoriev I.V."/>
            <person name="Hibbett D.S."/>
            <person name="Martin F."/>
        </authorList>
    </citation>
    <scope>NUCLEOTIDE SEQUENCE [LARGE SCALE GENOMIC DNA]</scope>
    <source>
        <strain evidence="13">Foug A</strain>
    </source>
</reference>
<dbReference type="PANTHER" id="PTHR12697:SF5">
    <property type="entry name" value="DEOXYHYPUSINE HYDROXYLASE"/>
    <property type="match status" value="1"/>
</dbReference>
<evidence type="ECO:0000256" key="11">
    <source>
        <dbReference type="PROSITE-ProRule" id="PRU00103"/>
    </source>
</evidence>
<dbReference type="EC" id="1.14.99.29" evidence="10"/>
<evidence type="ECO:0000256" key="2">
    <source>
        <dbReference type="ARBA" id="ARBA00005041"/>
    </source>
</evidence>
<gene>
    <name evidence="10" type="primary">LIA1</name>
    <name evidence="12" type="ORF">SCLCIDRAFT_141159</name>
</gene>
<comment type="pathway">
    <text evidence="2 10">Protein modification; eIF5A hypusination.</text>
</comment>
<evidence type="ECO:0000256" key="10">
    <source>
        <dbReference type="HAMAP-Rule" id="MF_03101"/>
    </source>
</evidence>
<dbReference type="GO" id="GO:0046872">
    <property type="term" value="F:metal ion binding"/>
    <property type="evidence" value="ECO:0007669"/>
    <property type="project" value="UniProtKB-KW"/>
</dbReference>
<dbReference type="InterPro" id="IPR016024">
    <property type="entry name" value="ARM-type_fold"/>
</dbReference>
<dbReference type="AlphaFoldDB" id="A0A0C3CV18"/>
<dbReference type="Gene3D" id="1.25.10.10">
    <property type="entry name" value="Leucine-rich Repeat Variant"/>
    <property type="match status" value="2"/>
</dbReference>
<organism evidence="12 13">
    <name type="scientific">Scleroderma citrinum Foug A</name>
    <dbReference type="NCBI Taxonomy" id="1036808"/>
    <lineage>
        <taxon>Eukaryota</taxon>
        <taxon>Fungi</taxon>
        <taxon>Dikarya</taxon>
        <taxon>Basidiomycota</taxon>
        <taxon>Agaricomycotina</taxon>
        <taxon>Agaricomycetes</taxon>
        <taxon>Agaricomycetidae</taxon>
        <taxon>Boletales</taxon>
        <taxon>Sclerodermatineae</taxon>
        <taxon>Sclerodermataceae</taxon>
        <taxon>Scleroderma</taxon>
    </lineage>
</organism>
<evidence type="ECO:0000256" key="5">
    <source>
        <dbReference type="ARBA" id="ARBA00023002"/>
    </source>
</evidence>
<dbReference type="Pfam" id="PF13646">
    <property type="entry name" value="HEAT_2"/>
    <property type="match status" value="2"/>
</dbReference>
<dbReference type="SMART" id="SM00567">
    <property type="entry name" value="EZ_HEAT"/>
    <property type="match status" value="6"/>
</dbReference>
<dbReference type="InterPro" id="IPR021133">
    <property type="entry name" value="HEAT_type_2"/>
</dbReference>
<dbReference type="InterPro" id="IPR011989">
    <property type="entry name" value="ARM-like"/>
</dbReference>
<evidence type="ECO:0000256" key="6">
    <source>
        <dbReference type="ARBA" id="ARBA00023004"/>
    </source>
</evidence>
<evidence type="ECO:0000313" key="12">
    <source>
        <dbReference type="EMBL" id="KIM52405.1"/>
    </source>
</evidence>
<evidence type="ECO:0000256" key="4">
    <source>
        <dbReference type="ARBA" id="ARBA00022737"/>
    </source>
</evidence>
<reference evidence="12 13" key="1">
    <citation type="submission" date="2014-04" db="EMBL/GenBank/DDBJ databases">
        <authorList>
            <consortium name="DOE Joint Genome Institute"/>
            <person name="Kuo A."/>
            <person name="Kohler A."/>
            <person name="Nagy L.G."/>
            <person name="Floudas D."/>
            <person name="Copeland A."/>
            <person name="Barry K.W."/>
            <person name="Cichocki N."/>
            <person name="Veneault-Fourrey C."/>
            <person name="LaButti K."/>
            <person name="Lindquist E.A."/>
            <person name="Lipzen A."/>
            <person name="Lundell T."/>
            <person name="Morin E."/>
            <person name="Murat C."/>
            <person name="Sun H."/>
            <person name="Tunlid A."/>
            <person name="Henrissat B."/>
            <person name="Grigoriev I.V."/>
            <person name="Hibbett D.S."/>
            <person name="Martin F."/>
            <person name="Nordberg H.P."/>
            <person name="Cantor M.N."/>
            <person name="Hua S.X."/>
        </authorList>
    </citation>
    <scope>NUCLEOTIDE SEQUENCE [LARGE SCALE GENOMIC DNA]</scope>
    <source>
        <strain evidence="12 13">Foug A</strain>
    </source>
</reference>
<feature type="binding site" evidence="10">
    <location>
        <position position="269"/>
    </location>
    <ligand>
        <name>Fe cation</name>
        <dbReference type="ChEBI" id="CHEBI:24875"/>
        <label>2</label>
    </ligand>
</feature>
<name>A0A0C3CV18_9AGAM</name>
<keyword evidence="10" id="KW-0963">Cytoplasm</keyword>
<dbReference type="FunCoup" id="A0A0C3CV18">
    <property type="interactions" value="378"/>
</dbReference>
<protein>
    <recommendedName>
        <fullName evidence="10">Deoxyhypusine hydroxylase</fullName>
        <shortName evidence="10">DOHH</shortName>
        <ecNumber evidence="10">1.14.99.29</ecNumber>
    </recommendedName>
    <alternativeName>
        <fullName evidence="10">Deoxyhypusine dioxygenase</fullName>
    </alternativeName>
    <alternativeName>
        <fullName evidence="10">Deoxyhypusine monooxygenase</fullName>
    </alternativeName>
</protein>
<comment type="cofactor">
    <cofactor evidence="10">
        <name>Fe(2+)</name>
        <dbReference type="ChEBI" id="CHEBI:29033"/>
    </cofactor>
    <text evidence="10">Binds 2 Fe(2+) ions per subunit.</text>
</comment>
<dbReference type="Proteomes" id="UP000053989">
    <property type="component" value="Unassembled WGS sequence"/>
</dbReference>
<dbReference type="OrthoDB" id="421002at2759"/>
<feature type="binding site" evidence="10">
    <location>
        <position position="63"/>
    </location>
    <ligand>
        <name>Fe cation</name>
        <dbReference type="ChEBI" id="CHEBI:24875"/>
        <label>1</label>
    </ligand>
</feature>
<keyword evidence="7 10" id="KW-0503">Monooxygenase</keyword>
<keyword evidence="5 10" id="KW-0560">Oxidoreductase</keyword>
<feature type="binding site" evidence="10">
    <location>
        <position position="95"/>
    </location>
    <ligand>
        <name>Fe cation</name>
        <dbReference type="ChEBI" id="CHEBI:24875"/>
        <label>1</label>
    </ligand>
</feature>
<feature type="binding site" evidence="10">
    <location>
        <position position="235"/>
    </location>
    <ligand>
        <name>Fe cation</name>
        <dbReference type="ChEBI" id="CHEBI:24875"/>
        <label>2</label>
    </ligand>
</feature>
<dbReference type="HAMAP" id="MF_03101">
    <property type="entry name" value="Deoxyhypusine_hydroxylase"/>
    <property type="match status" value="1"/>
</dbReference>
<dbReference type="InterPro" id="IPR027517">
    <property type="entry name" value="Deoxyhypusine_hydroxylase"/>
</dbReference>
<dbReference type="SUPFAM" id="SSF48371">
    <property type="entry name" value="ARM repeat"/>
    <property type="match status" value="1"/>
</dbReference>
<dbReference type="STRING" id="1036808.A0A0C3CV18"/>
<comment type="similarity">
    <text evidence="10">Belongs to the deoxyhypusine hydroxylase family.</text>
</comment>
<feature type="binding site" evidence="10">
    <location>
        <position position="96"/>
    </location>
    <ligand>
        <name>Fe cation</name>
        <dbReference type="ChEBI" id="CHEBI:24875"/>
        <label>1</label>
    </ligand>
</feature>
<keyword evidence="13" id="KW-1185">Reference proteome</keyword>
<dbReference type="InParanoid" id="A0A0C3CV18"/>
<dbReference type="UniPathway" id="UPA00354"/>
<dbReference type="EMBL" id="KN822211">
    <property type="protein sequence ID" value="KIM52405.1"/>
    <property type="molecule type" value="Genomic_DNA"/>
</dbReference>
<comment type="subcellular location">
    <subcellularLocation>
        <location evidence="10">Cytoplasm</location>
    </subcellularLocation>
    <subcellularLocation>
        <location evidence="10">Nucleus</location>
    </subcellularLocation>
</comment>
<comment type="function">
    <text evidence="10">Catalyzes the hydroxylation of the N(6)-(4-aminobutyl)-L-lysine intermediate to form hypusine, an essential post-translational modification only found in mature eIF-5A factor.</text>
</comment>
<feature type="repeat" description="HEAT" evidence="11">
    <location>
        <begin position="249"/>
        <end position="288"/>
    </location>
</feature>
<keyword evidence="8 10" id="KW-0386">Hypusine biosynthesis</keyword>
<evidence type="ECO:0000313" key="13">
    <source>
        <dbReference type="Proteomes" id="UP000053989"/>
    </source>
</evidence>
<accession>A0A0C3CV18</accession>
<sequence length="330" mass="36092">MVATAISPAELNDLEASLLNTNEKVALHDRFRALFTLKSLKTDNAVDIISKGFDDPSALLKHELAYCLGQMKRTSALPVLESVLRNQQEDPMVRHEAAEAMGAISSAASIPVLREYLTDHNRTVRETCEIALAKIEWDNTEEGKKHLAEKAASDATPTYTSIDPAPASSKLLAAQPCPEDVNDATISSLRHTLLDTGIPLFERYRAMFALRNIGTPSAVDALAAGFSDDSALFKHEIAFVFGQLLSPHAVPALLKVLQDTSETDMVRHEAAEALGGIATPEVLPYLKEWMVRVDAPTVVRESCQVAIDMWEYENSDQFQYANGLGSVRAD</sequence>
<evidence type="ECO:0000256" key="7">
    <source>
        <dbReference type="ARBA" id="ARBA00023033"/>
    </source>
</evidence>
<dbReference type="GO" id="GO:0005737">
    <property type="term" value="C:cytoplasm"/>
    <property type="evidence" value="ECO:0007669"/>
    <property type="project" value="UniProtKB-SubCell"/>
</dbReference>
<comment type="catalytic activity">
    <reaction evidence="1 10">
        <text>[eIF5A protein]-deoxyhypusine + AH2 + O2 = [eIF5A protein]-hypusine + A + H2O</text>
        <dbReference type="Rhea" id="RHEA:14101"/>
        <dbReference type="Rhea" id="RHEA-COMP:10144"/>
        <dbReference type="Rhea" id="RHEA-COMP:12592"/>
        <dbReference type="ChEBI" id="CHEBI:13193"/>
        <dbReference type="ChEBI" id="CHEBI:15377"/>
        <dbReference type="ChEBI" id="CHEBI:15379"/>
        <dbReference type="ChEBI" id="CHEBI:17499"/>
        <dbReference type="ChEBI" id="CHEBI:82657"/>
        <dbReference type="ChEBI" id="CHEBI:91175"/>
        <dbReference type="EC" id="1.14.99.29"/>
    </reaction>
</comment>
<feature type="binding site" evidence="10">
    <location>
        <position position="236"/>
    </location>
    <ligand>
        <name>Fe cation</name>
        <dbReference type="ChEBI" id="CHEBI:24875"/>
        <label>2</label>
    </ligand>
</feature>
<keyword evidence="6 10" id="KW-0408">Iron</keyword>
<proteinExistence type="inferred from homology"/>
<keyword evidence="10" id="KW-0539">Nucleus</keyword>
<dbReference type="GO" id="GO:0005634">
    <property type="term" value="C:nucleus"/>
    <property type="evidence" value="ECO:0007669"/>
    <property type="project" value="UniProtKB-SubCell"/>
</dbReference>
<keyword evidence="3 10" id="KW-0479">Metal-binding</keyword>
<dbReference type="HOGENOM" id="CLU_053974_0_0_1"/>
<dbReference type="PROSITE" id="PS50077">
    <property type="entry name" value="HEAT_REPEAT"/>
    <property type="match status" value="2"/>
</dbReference>
<feature type="binding site" evidence="10">
    <location>
        <position position="62"/>
    </location>
    <ligand>
        <name>Fe cation</name>
        <dbReference type="ChEBI" id="CHEBI:24875"/>
        <label>1</label>
    </ligand>
</feature>
<keyword evidence="4" id="KW-0677">Repeat</keyword>
<comment type="function">
    <text evidence="9">Catalyzes the hydroxylation of the N(6)-(4-aminobutyl)-L-lysine intermediate produced by deoxyhypusine synthase/DHPS on a critical lysine of the eukaryotic translation initiation factor 5A/eIF-5A. This is the second step of the post-translational modification of that lysine into an unusual amino acid residue named hypusine. Hypusination is unique to mature eIF-5A factor and is essential for its function.</text>
</comment>
<evidence type="ECO:0000256" key="1">
    <source>
        <dbReference type="ARBA" id="ARBA00000068"/>
    </source>
</evidence>
<dbReference type="PANTHER" id="PTHR12697">
    <property type="entry name" value="PBS LYASE HEAT-LIKE PROTEIN"/>
    <property type="match status" value="1"/>
</dbReference>
<evidence type="ECO:0000256" key="9">
    <source>
        <dbReference type="ARBA" id="ARBA00045876"/>
    </source>
</evidence>
<dbReference type="GO" id="GO:0019135">
    <property type="term" value="F:deoxyhypusine monooxygenase activity"/>
    <property type="evidence" value="ECO:0007669"/>
    <property type="project" value="UniProtKB-UniRule"/>
</dbReference>
<feature type="binding site" evidence="10">
    <location>
        <position position="268"/>
    </location>
    <ligand>
        <name>Fe cation</name>
        <dbReference type="ChEBI" id="CHEBI:24875"/>
        <label>2</label>
    </ligand>
</feature>
<feature type="repeat" description="HEAT" evidence="11">
    <location>
        <begin position="76"/>
        <end position="116"/>
    </location>
</feature>
<evidence type="ECO:0000256" key="8">
    <source>
        <dbReference type="ARBA" id="ARBA00023256"/>
    </source>
</evidence>